<proteinExistence type="predicted"/>
<keyword evidence="3" id="KW-0677">Repeat</keyword>
<dbReference type="Proteomes" id="UP000829196">
    <property type="component" value="Unassembled WGS sequence"/>
</dbReference>
<evidence type="ECO:0000259" key="5">
    <source>
        <dbReference type="PROSITE" id="PS50222"/>
    </source>
</evidence>
<dbReference type="SMR" id="A0A8T3BLB4"/>
<dbReference type="PANTHER" id="PTHR10891">
    <property type="entry name" value="EF-HAND CALCIUM-BINDING DOMAIN CONTAINING PROTEIN"/>
    <property type="match status" value="1"/>
</dbReference>
<gene>
    <name evidence="6" type="ORF">KFK09_012612</name>
</gene>
<dbReference type="EMBL" id="JAGYWB010000009">
    <property type="protein sequence ID" value="KAI0511978.1"/>
    <property type="molecule type" value="Genomic_DNA"/>
</dbReference>
<evidence type="ECO:0000313" key="6">
    <source>
        <dbReference type="EMBL" id="KAI0511978.1"/>
    </source>
</evidence>
<dbReference type="Gene3D" id="1.10.238.10">
    <property type="entry name" value="EF-hand"/>
    <property type="match status" value="1"/>
</dbReference>
<evidence type="ECO:0000313" key="7">
    <source>
        <dbReference type="Proteomes" id="UP000829196"/>
    </source>
</evidence>
<dbReference type="CDD" id="cd00051">
    <property type="entry name" value="EFh"/>
    <property type="match status" value="1"/>
</dbReference>
<keyword evidence="4" id="KW-0106">Calcium</keyword>
<dbReference type="GO" id="GO:0005509">
    <property type="term" value="F:calcium ion binding"/>
    <property type="evidence" value="ECO:0007669"/>
    <property type="project" value="InterPro"/>
</dbReference>
<protein>
    <recommendedName>
        <fullName evidence="5">EF-hand domain-containing protein</fullName>
    </recommendedName>
</protein>
<dbReference type="Pfam" id="PF13499">
    <property type="entry name" value="EF-hand_7"/>
    <property type="match status" value="1"/>
</dbReference>
<reference evidence="6" key="1">
    <citation type="journal article" date="2022" name="Front. Genet.">
        <title>Chromosome-Scale Assembly of the Dendrobium nobile Genome Provides Insights Into the Molecular Mechanism of the Biosynthesis of the Medicinal Active Ingredient of Dendrobium.</title>
        <authorList>
            <person name="Xu Q."/>
            <person name="Niu S.-C."/>
            <person name="Li K.-L."/>
            <person name="Zheng P.-J."/>
            <person name="Zhang X.-J."/>
            <person name="Jia Y."/>
            <person name="Liu Y."/>
            <person name="Niu Y.-X."/>
            <person name="Yu L.-H."/>
            <person name="Chen D.-F."/>
            <person name="Zhang G.-Q."/>
        </authorList>
    </citation>
    <scope>NUCLEOTIDE SEQUENCE</scope>
    <source>
        <tissue evidence="6">Leaf</tissue>
    </source>
</reference>
<feature type="domain" description="EF-hand" evidence="5">
    <location>
        <begin position="134"/>
        <end position="167"/>
    </location>
</feature>
<evidence type="ECO:0000256" key="3">
    <source>
        <dbReference type="ARBA" id="ARBA00022737"/>
    </source>
</evidence>
<sequence>MELVDFVILQGVLAITGCRNELTRFLSCDGDRHLFCNSRNDDIVISTDEIDDGGGGDQELKADDVTAVLERLGIECVERGREGKGVVEELLEEKEASEWELKEAFYVFDRNEDGFITAEELWNVMRRLGFEEGRRVKDCERMIRAFDEDGDGKISFLEFKRLLENTT</sequence>
<comment type="function">
    <text evidence="1">Potential calcium sensor.</text>
</comment>
<dbReference type="SMART" id="SM00054">
    <property type="entry name" value="EFh"/>
    <property type="match status" value="2"/>
</dbReference>
<evidence type="ECO:0000256" key="1">
    <source>
        <dbReference type="ARBA" id="ARBA00003291"/>
    </source>
</evidence>
<name>A0A8T3BLB4_DENNO</name>
<dbReference type="InterPro" id="IPR011992">
    <property type="entry name" value="EF-hand-dom_pair"/>
</dbReference>
<dbReference type="InterPro" id="IPR018247">
    <property type="entry name" value="EF_Hand_1_Ca_BS"/>
</dbReference>
<dbReference type="PROSITE" id="PS50222">
    <property type="entry name" value="EF_HAND_2"/>
    <property type="match status" value="2"/>
</dbReference>
<evidence type="ECO:0000256" key="2">
    <source>
        <dbReference type="ARBA" id="ARBA00022723"/>
    </source>
</evidence>
<evidence type="ECO:0000256" key="4">
    <source>
        <dbReference type="ARBA" id="ARBA00022837"/>
    </source>
</evidence>
<dbReference type="OrthoDB" id="26525at2759"/>
<feature type="domain" description="EF-hand" evidence="5">
    <location>
        <begin position="96"/>
        <end position="131"/>
    </location>
</feature>
<dbReference type="SUPFAM" id="SSF47473">
    <property type="entry name" value="EF-hand"/>
    <property type="match status" value="1"/>
</dbReference>
<dbReference type="FunFam" id="1.10.238.10:FF:000089">
    <property type="entry name" value="calmodulin-like protein 3"/>
    <property type="match status" value="1"/>
</dbReference>
<comment type="caution">
    <text evidence="6">The sequence shown here is derived from an EMBL/GenBank/DDBJ whole genome shotgun (WGS) entry which is preliminary data.</text>
</comment>
<keyword evidence="2" id="KW-0479">Metal-binding</keyword>
<dbReference type="AlphaFoldDB" id="A0A8T3BLB4"/>
<accession>A0A8T3BLB4</accession>
<keyword evidence="7" id="KW-1185">Reference proteome</keyword>
<dbReference type="PROSITE" id="PS00018">
    <property type="entry name" value="EF_HAND_1"/>
    <property type="match status" value="2"/>
</dbReference>
<organism evidence="6 7">
    <name type="scientific">Dendrobium nobile</name>
    <name type="common">Orchid</name>
    <dbReference type="NCBI Taxonomy" id="94219"/>
    <lineage>
        <taxon>Eukaryota</taxon>
        <taxon>Viridiplantae</taxon>
        <taxon>Streptophyta</taxon>
        <taxon>Embryophyta</taxon>
        <taxon>Tracheophyta</taxon>
        <taxon>Spermatophyta</taxon>
        <taxon>Magnoliopsida</taxon>
        <taxon>Liliopsida</taxon>
        <taxon>Asparagales</taxon>
        <taxon>Orchidaceae</taxon>
        <taxon>Epidendroideae</taxon>
        <taxon>Malaxideae</taxon>
        <taxon>Dendrobiinae</taxon>
        <taxon>Dendrobium</taxon>
    </lineage>
</organism>
<dbReference type="InterPro" id="IPR039647">
    <property type="entry name" value="EF_hand_pair_protein_CML-like"/>
</dbReference>
<dbReference type="InterPro" id="IPR002048">
    <property type="entry name" value="EF_hand_dom"/>
</dbReference>